<dbReference type="InParanoid" id="A0A0U5JFN5"/>
<keyword evidence="2" id="KW-1185">Reference proteome</keyword>
<name>A0A0U5JFN5_9BACT</name>
<dbReference type="PATRIC" id="fig|389348.3.peg.2268"/>
<gene>
    <name evidence="1" type="ORF">PNK_2016</name>
</gene>
<accession>A0A0U5JFN5</accession>
<evidence type="ECO:0000313" key="2">
    <source>
        <dbReference type="Proteomes" id="UP000069902"/>
    </source>
</evidence>
<dbReference type="STRING" id="389348.PNK_2016"/>
<dbReference type="EMBL" id="LN879502">
    <property type="protein sequence ID" value="CUI17620.1"/>
    <property type="molecule type" value="Genomic_DNA"/>
</dbReference>
<dbReference type="Proteomes" id="UP000069902">
    <property type="component" value="Chromosome cPNK"/>
</dbReference>
<sequence length="77" mass="8975">MLNRIQEERLNPLNWSFLGRDSIFNDGSDSCMTWSREHLKSLNIDLGNSLLGWVITPTSCYTNSSNYYRKYPISIQL</sequence>
<evidence type="ECO:0000313" key="1">
    <source>
        <dbReference type="EMBL" id="CUI17620.1"/>
    </source>
</evidence>
<reference evidence="2" key="1">
    <citation type="submission" date="2015-09" db="EMBL/GenBank/DDBJ databases">
        <authorList>
            <person name="Bertelli C."/>
        </authorList>
    </citation>
    <scope>NUCLEOTIDE SEQUENCE [LARGE SCALE GENOMIC DNA]</scope>
    <source>
        <strain evidence="2">KNic</strain>
    </source>
</reference>
<dbReference type="AlphaFoldDB" id="A0A0U5JFN5"/>
<protein>
    <submittedName>
        <fullName evidence="1">Uncharacterized protein</fullName>
    </submittedName>
</protein>
<dbReference type="KEGG" id="pnl:PNK_2016"/>
<proteinExistence type="predicted"/>
<organism evidence="1 2">
    <name type="scientific">Candidatus Protochlamydia naegleriophila</name>
    <dbReference type="NCBI Taxonomy" id="389348"/>
    <lineage>
        <taxon>Bacteria</taxon>
        <taxon>Pseudomonadati</taxon>
        <taxon>Chlamydiota</taxon>
        <taxon>Chlamydiia</taxon>
        <taxon>Parachlamydiales</taxon>
        <taxon>Parachlamydiaceae</taxon>
        <taxon>Candidatus Protochlamydia</taxon>
    </lineage>
</organism>